<protein>
    <submittedName>
        <fullName evidence="1">Virion structural protein</fullName>
    </submittedName>
</protein>
<keyword evidence="2" id="KW-1185">Reference proteome</keyword>
<proteinExistence type="predicted"/>
<accession>A0A1Y0T073</accession>
<organism evidence="1 2">
    <name type="scientific">Pseudomonas phage Noxifer</name>
    <dbReference type="NCBI Taxonomy" id="2006684"/>
    <lineage>
        <taxon>Viruses</taxon>
        <taxon>Duplodnaviria</taxon>
        <taxon>Heunggongvirae</taxon>
        <taxon>Uroviricota</taxon>
        <taxon>Caudoviricetes</taxon>
        <taxon>Chimalliviridae</taxon>
        <taxon>Noxifervirus</taxon>
        <taxon>Noxifervirus noxifer</taxon>
    </lineage>
</organism>
<dbReference type="OrthoDB" id="2198at10239"/>
<evidence type="ECO:0000313" key="1">
    <source>
        <dbReference type="EMBL" id="ARV77189.1"/>
    </source>
</evidence>
<dbReference type="EMBL" id="MF063068">
    <property type="protein sequence ID" value="ARV77189.1"/>
    <property type="molecule type" value="Genomic_DNA"/>
</dbReference>
<evidence type="ECO:0000313" key="2">
    <source>
        <dbReference type="Proteomes" id="UP000224829"/>
    </source>
</evidence>
<gene>
    <name evidence="1" type="ORF">NOXIFER_18</name>
</gene>
<reference evidence="1 2" key="1">
    <citation type="submission" date="2017-05" db="EMBL/GenBank/DDBJ databases">
        <authorList>
            <person name="Song R."/>
            <person name="Chenine A.L."/>
            <person name="Ruprecht R.M."/>
        </authorList>
    </citation>
    <scope>NUCLEOTIDE SEQUENCE [LARGE SCALE GENOMIC DNA]</scope>
</reference>
<name>A0A1Y0T073_9CAUD</name>
<dbReference type="Proteomes" id="UP000224829">
    <property type="component" value="Segment"/>
</dbReference>
<sequence>MAFDDSKYRDPERGFRIWHRDEIVAVGSTGKWVPNKKDRVVDEVNGWQIVVDVDPSTGYSVLHPWKLPVDTDGDAAAKLVAVGPGYSSESFRIFLDTSVTPHTLTPDYRLHSYHREMQYWVAFLGEDISETTGTVISQMYDPSGTWLGVEVPIEESYDPATSKPAKAPAPGYTNHELENGELVTVVFYGEQGTPVSKAQLLIVNSKAVRRADASKKYVQGIHLDSPFISAADPQVVEFPLNVTVESLPLTAIVSYSDGTQDRRTINGTQFNLFGLRNYIATEVGQQFPMVLNYILADDEVSFNMVPSINRTLSVDYIARTVAADGAYEIKLFAYPVWVSAALGYRMEFWMYNLDRQTYYNVTPYVELGSASNAFDPKAYGVVQECTWAVDINKVDGRFAQYRHVQTFRIALLNSGDNQAANWEILFTPNQPNGYGRGLVANCRYLSVNNWRLNLGMGNTTMNNWLKQMYHSAAPLFNIELEEEAPQPTHFILQFLNNAYEIPVGDWNVDQIVNNDLKNGELLYIRWIRRTYDADLHLATTALAVLRS</sequence>